<dbReference type="Gene3D" id="3.40.50.12780">
    <property type="entry name" value="N-terminal domain of ligase-like"/>
    <property type="match status" value="1"/>
</dbReference>
<dbReference type="InterPro" id="IPR042099">
    <property type="entry name" value="ANL_N_sf"/>
</dbReference>
<dbReference type="KEGG" id="proo:MJB10_02490"/>
<organism evidence="2 3">
    <name type="scientific">Paenibacillus roseopurpureus</name>
    <dbReference type="NCBI Taxonomy" id="2918901"/>
    <lineage>
        <taxon>Bacteria</taxon>
        <taxon>Bacillati</taxon>
        <taxon>Bacillota</taxon>
        <taxon>Bacilli</taxon>
        <taxon>Bacillales</taxon>
        <taxon>Paenibacillaceae</taxon>
        <taxon>Paenibacillus</taxon>
    </lineage>
</organism>
<reference evidence="2" key="1">
    <citation type="submission" date="2022-02" db="EMBL/GenBank/DDBJ databases">
        <title>Paenibacillus sp. MBLB1832 Whole Genome Shotgun Sequencing.</title>
        <authorList>
            <person name="Hwang C.Y."/>
            <person name="Cho E.-S."/>
            <person name="Seo M.-J."/>
        </authorList>
    </citation>
    <scope>NUCLEOTIDE SEQUENCE</scope>
    <source>
        <strain evidence="2">MBLB1832</strain>
    </source>
</reference>
<dbReference type="AlphaFoldDB" id="A0AA96LR47"/>
<evidence type="ECO:0000259" key="1">
    <source>
        <dbReference type="Pfam" id="PF00501"/>
    </source>
</evidence>
<protein>
    <submittedName>
        <fullName evidence="2">CoF synthetase</fullName>
    </submittedName>
</protein>
<name>A0AA96LR47_9BACL</name>
<feature type="domain" description="AMP-dependent synthetase/ligase" evidence="1">
    <location>
        <begin position="143"/>
        <end position="257"/>
    </location>
</feature>
<dbReference type="Pfam" id="PF00501">
    <property type="entry name" value="AMP-binding"/>
    <property type="match status" value="1"/>
</dbReference>
<proteinExistence type="predicted"/>
<dbReference type="PANTHER" id="PTHR43845:SF1">
    <property type="entry name" value="BLR5969 PROTEIN"/>
    <property type="match status" value="1"/>
</dbReference>
<evidence type="ECO:0000313" key="3">
    <source>
        <dbReference type="Proteomes" id="UP001304650"/>
    </source>
</evidence>
<dbReference type="SUPFAM" id="SSF56801">
    <property type="entry name" value="Acetyl-CoA synthetase-like"/>
    <property type="match status" value="1"/>
</dbReference>
<sequence>MLFKEMLHTLKRQFPWLLLEGEPAVDMAQNESQLLTALPLVTSDVLEEFYYTPTNPLLNETDMNRYQTSGTSGKRRKTILYSPADEEAYLRIKLDVFKRILNGTHYRTAMADMGTGHAEATAVDVFRALGMEVESVSFQLPIEAHIERLQNFRPEVLYTMPSILDRLLLASENPAAYGIRHVILVGEIASPAWRKRAAERLGIAETQITDTYGSIEIGTIAYWAHEVGRYVFTEGIIAEGVSVDVLGIEMDPLADKQEQVLVLTSTVRDSFPALRYVTYDVVRDLRTIDIDGVLTPSFQSIVKRIGPDLKHGEKISIYDLEDVVYSHVRDASIRVEVKGNALAVYVYRSQIEQAVLDSIRTDIENRIPAIGMMIRARLLEGIQVMAGTYEDAHHRTSVKNKKIFYT</sequence>
<dbReference type="Proteomes" id="UP001304650">
    <property type="component" value="Chromosome"/>
</dbReference>
<keyword evidence="3" id="KW-1185">Reference proteome</keyword>
<dbReference type="InterPro" id="IPR000873">
    <property type="entry name" value="AMP-dep_synth/lig_dom"/>
</dbReference>
<evidence type="ECO:0000313" key="2">
    <source>
        <dbReference type="EMBL" id="WNR45041.1"/>
    </source>
</evidence>
<dbReference type="RefSeq" id="WP_314801427.1">
    <property type="nucleotide sequence ID" value="NZ_CP130319.1"/>
</dbReference>
<accession>A0AA96LR47</accession>
<dbReference type="EMBL" id="CP130319">
    <property type="protein sequence ID" value="WNR45041.1"/>
    <property type="molecule type" value="Genomic_DNA"/>
</dbReference>
<dbReference type="PANTHER" id="PTHR43845">
    <property type="entry name" value="BLR5969 PROTEIN"/>
    <property type="match status" value="1"/>
</dbReference>
<gene>
    <name evidence="2" type="ORF">MJB10_02490</name>
</gene>